<gene>
    <name evidence="6" type="ORF">FCL38_28200</name>
</gene>
<dbReference type="Pfam" id="PF03720">
    <property type="entry name" value="UDPG_MGDP_dh_C"/>
    <property type="match status" value="1"/>
</dbReference>
<evidence type="ECO:0000313" key="6">
    <source>
        <dbReference type="EMBL" id="QCP13878.1"/>
    </source>
</evidence>
<dbReference type="SUPFAM" id="SSF51735">
    <property type="entry name" value="NAD(P)-binding Rossmann-fold domains"/>
    <property type="match status" value="1"/>
</dbReference>
<dbReference type="InterPro" id="IPR001732">
    <property type="entry name" value="UDP-Glc/GDP-Man_DH_N"/>
</dbReference>
<dbReference type="Proteomes" id="UP000298763">
    <property type="component" value="Chromosome"/>
</dbReference>
<dbReference type="PIRSF" id="PIRSF000124">
    <property type="entry name" value="UDPglc_GDPman_dh"/>
    <property type="match status" value="1"/>
</dbReference>
<keyword evidence="2" id="KW-0560">Oxidoreductase</keyword>
<dbReference type="InterPro" id="IPR014026">
    <property type="entry name" value="UDP-Glc/GDP-Man_DH_dimer"/>
</dbReference>
<evidence type="ECO:0000313" key="7">
    <source>
        <dbReference type="Proteomes" id="UP000298763"/>
    </source>
</evidence>
<dbReference type="Pfam" id="PF00984">
    <property type="entry name" value="UDPG_MGDP_dh"/>
    <property type="match status" value="1"/>
</dbReference>
<accession>A0ABX5UT58</accession>
<dbReference type="RefSeq" id="WP_137316656.1">
    <property type="nucleotide sequence ID" value="NZ_CP040017.1"/>
</dbReference>
<dbReference type="EMBL" id="CP040017">
    <property type="protein sequence ID" value="QCP13878.1"/>
    <property type="molecule type" value="Genomic_DNA"/>
</dbReference>
<name>A0ABX5UT58_9BURK</name>
<evidence type="ECO:0000256" key="1">
    <source>
        <dbReference type="ARBA" id="ARBA00006601"/>
    </source>
</evidence>
<dbReference type="PIRSF" id="PIRSF500136">
    <property type="entry name" value="UDP_ManNAc_DH"/>
    <property type="match status" value="1"/>
</dbReference>
<dbReference type="PANTHER" id="PTHR43491">
    <property type="entry name" value="UDP-N-ACETYL-D-MANNOSAMINE DEHYDROGENASE"/>
    <property type="match status" value="1"/>
</dbReference>
<evidence type="ECO:0000256" key="2">
    <source>
        <dbReference type="ARBA" id="ARBA00023002"/>
    </source>
</evidence>
<evidence type="ECO:0000259" key="5">
    <source>
        <dbReference type="SMART" id="SM00984"/>
    </source>
</evidence>
<dbReference type="Pfam" id="PF03721">
    <property type="entry name" value="UDPG_MGDP_dh_N"/>
    <property type="match status" value="1"/>
</dbReference>
<dbReference type="SUPFAM" id="SSF48179">
    <property type="entry name" value="6-phosphogluconate dehydrogenase C-terminal domain-like"/>
    <property type="match status" value="1"/>
</dbReference>
<dbReference type="InterPro" id="IPR028359">
    <property type="entry name" value="UDP_ManNAc/GlcNAc_DH"/>
</dbReference>
<proteinExistence type="inferred from homology"/>
<dbReference type="InterPro" id="IPR017476">
    <property type="entry name" value="UDP-Glc/GDP-Man"/>
</dbReference>
<dbReference type="Gene3D" id="3.40.50.720">
    <property type="entry name" value="NAD(P)-binding Rossmann-like Domain"/>
    <property type="match status" value="2"/>
</dbReference>
<organism evidence="6 7">
    <name type="scientific">Pseudoduganella umbonata</name>
    <dbReference type="NCBI Taxonomy" id="864828"/>
    <lineage>
        <taxon>Bacteria</taxon>
        <taxon>Pseudomonadati</taxon>
        <taxon>Pseudomonadota</taxon>
        <taxon>Betaproteobacteria</taxon>
        <taxon>Burkholderiales</taxon>
        <taxon>Oxalobacteraceae</taxon>
        <taxon>Telluria group</taxon>
        <taxon>Pseudoduganella</taxon>
    </lineage>
</organism>
<keyword evidence="7" id="KW-1185">Reference proteome</keyword>
<evidence type="ECO:0000256" key="4">
    <source>
        <dbReference type="PIRNR" id="PIRNR000124"/>
    </source>
</evidence>
<comment type="similarity">
    <text evidence="1 4">Belongs to the UDP-glucose/GDP-mannose dehydrogenase family.</text>
</comment>
<dbReference type="PANTHER" id="PTHR43491:SF2">
    <property type="entry name" value="UDP-N-ACETYL-D-MANNOSAMINE DEHYDROGENASE"/>
    <property type="match status" value="1"/>
</dbReference>
<dbReference type="InterPro" id="IPR036220">
    <property type="entry name" value="UDP-Glc/GDP-Man_DH_C_sf"/>
</dbReference>
<dbReference type="NCBIfam" id="TIGR03026">
    <property type="entry name" value="NDP-sugDHase"/>
    <property type="match status" value="1"/>
</dbReference>
<dbReference type="InterPro" id="IPR036291">
    <property type="entry name" value="NAD(P)-bd_dom_sf"/>
</dbReference>
<dbReference type="SUPFAM" id="SSF52413">
    <property type="entry name" value="UDP-glucose/GDP-mannose dehydrogenase C-terminal domain"/>
    <property type="match status" value="1"/>
</dbReference>
<dbReference type="SMART" id="SM00984">
    <property type="entry name" value="UDPG_MGDP_dh_C"/>
    <property type="match status" value="1"/>
</dbReference>
<evidence type="ECO:0000256" key="3">
    <source>
        <dbReference type="ARBA" id="ARBA00023027"/>
    </source>
</evidence>
<reference evidence="6 7" key="1">
    <citation type="submission" date="2019-05" db="EMBL/GenBank/DDBJ databases">
        <title>Draft Genome Sequences of Six Type Strains of the Genus Massilia.</title>
        <authorList>
            <person name="Miess H."/>
            <person name="Frediansyhah A."/>
            <person name="Gross H."/>
        </authorList>
    </citation>
    <scope>NUCLEOTIDE SEQUENCE [LARGE SCALE GENOMIC DNA]</scope>
    <source>
        <strain evidence="6 7">DSMZ 26121</strain>
    </source>
</reference>
<protein>
    <submittedName>
        <fullName evidence="6">Nucleotide sugar dehydrogenase</fullName>
    </submittedName>
</protein>
<dbReference type="InterPro" id="IPR008927">
    <property type="entry name" value="6-PGluconate_DH-like_C_sf"/>
</dbReference>
<dbReference type="InterPro" id="IPR014027">
    <property type="entry name" value="UDP-Glc/GDP-Man_DH_C"/>
</dbReference>
<sequence length="426" mass="46246">MMTIAVLGLGYVGLPLVVEFGKLGRTIGFDIAAAKVAACQRGVDPSRELSDEQMAASVHAEYTSDPAVLAEADIIIVAVPTPVDNAHTPDFGPLIGASRTIGPHLKKGAIVVYESTVYPGATEEVCIPVLEQASGKRWKVDFNVGYSPERINPGDKEHTLTTILKVVSGDTPETLEKVAAMYESIVKPGVHRCSSIKAAEACKVIENTQRDLNIALMNELAIIFEKIGIDTTEVLRAAGTKWNFLNFRPGLVGGHCIGVDPYYLTYKAEMLGYHPQVILAGRRINDGMGKYIAEQTIKQMIASGSYIKGARVNVLGLTFKEDCADLRNSKVGDVINELKSFGVEVFVHDPHADPDEAMHEYGVRLLGWNELPRADAIVAAVAHRELKALTAEDLCKKLVKGGCFMDVKSGYDKAELEQAGLQVWRL</sequence>
<keyword evidence="3" id="KW-0520">NAD</keyword>
<feature type="domain" description="UDP-glucose/GDP-mannose dehydrogenase C-terminal" evidence="5">
    <location>
        <begin position="313"/>
        <end position="413"/>
    </location>
</feature>